<dbReference type="GO" id="GO:0003700">
    <property type="term" value="F:DNA-binding transcription factor activity"/>
    <property type="evidence" value="ECO:0007669"/>
    <property type="project" value="InterPro"/>
</dbReference>
<evidence type="ECO:0000256" key="2">
    <source>
        <dbReference type="ARBA" id="ARBA00023015"/>
    </source>
</evidence>
<dbReference type="InterPro" id="IPR036388">
    <property type="entry name" value="WH-like_DNA-bd_sf"/>
</dbReference>
<dbReference type="InterPro" id="IPR036390">
    <property type="entry name" value="WH_DNA-bd_sf"/>
</dbReference>
<proteinExistence type="inferred from homology"/>
<evidence type="ECO:0000313" key="7">
    <source>
        <dbReference type="Proteomes" id="UP000294558"/>
    </source>
</evidence>
<accession>A0A4R7HWK9</accession>
<protein>
    <submittedName>
        <fullName evidence="6">DNA-binding transcriptional LysR family regulator</fullName>
    </submittedName>
</protein>
<dbReference type="AlphaFoldDB" id="A0A4R7HWK9"/>
<keyword evidence="3 6" id="KW-0238">DNA-binding</keyword>
<dbReference type="GO" id="GO:0005829">
    <property type="term" value="C:cytosol"/>
    <property type="evidence" value="ECO:0007669"/>
    <property type="project" value="TreeGrafter"/>
</dbReference>
<evidence type="ECO:0000256" key="4">
    <source>
        <dbReference type="ARBA" id="ARBA00023163"/>
    </source>
</evidence>
<evidence type="ECO:0000259" key="5">
    <source>
        <dbReference type="PROSITE" id="PS50931"/>
    </source>
</evidence>
<dbReference type="PROSITE" id="PS50931">
    <property type="entry name" value="HTH_LYSR"/>
    <property type="match status" value="1"/>
</dbReference>
<dbReference type="InterPro" id="IPR005119">
    <property type="entry name" value="LysR_subst-bd"/>
</dbReference>
<comment type="similarity">
    <text evidence="1">Belongs to the LysR transcriptional regulatory family.</text>
</comment>
<feature type="domain" description="HTH lysR-type" evidence="5">
    <location>
        <begin position="9"/>
        <end position="68"/>
    </location>
</feature>
<dbReference type="PANTHER" id="PTHR30419">
    <property type="entry name" value="HTH-TYPE TRANSCRIPTIONAL REGULATOR YBHD"/>
    <property type="match status" value="1"/>
</dbReference>
<dbReference type="Pfam" id="PF03466">
    <property type="entry name" value="LysR_substrate"/>
    <property type="match status" value="1"/>
</dbReference>
<gene>
    <name evidence="6" type="ORF">BDK89_0427</name>
</gene>
<dbReference type="Gene3D" id="3.40.190.290">
    <property type="match status" value="1"/>
</dbReference>
<dbReference type="SUPFAM" id="SSF53850">
    <property type="entry name" value="Periplasmic binding protein-like II"/>
    <property type="match status" value="1"/>
</dbReference>
<dbReference type="Proteomes" id="UP000294558">
    <property type="component" value="Unassembled WGS sequence"/>
</dbReference>
<evidence type="ECO:0000256" key="1">
    <source>
        <dbReference type="ARBA" id="ARBA00009437"/>
    </source>
</evidence>
<keyword evidence="7" id="KW-1185">Reference proteome</keyword>
<dbReference type="OrthoDB" id="4131546at2"/>
<keyword evidence="4" id="KW-0804">Transcription</keyword>
<comment type="caution">
    <text evidence="6">The sequence shown here is derived from an EMBL/GenBank/DDBJ whole genome shotgun (WGS) entry which is preliminary data.</text>
</comment>
<evidence type="ECO:0000256" key="3">
    <source>
        <dbReference type="ARBA" id="ARBA00023125"/>
    </source>
</evidence>
<keyword evidence="2" id="KW-0805">Transcription regulation</keyword>
<dbReference type="GO" id="GO:0003677">
    <property type="term" value="F:DNA binding"/>
    <property type="evidence" value="ECO:0007669"/>
    <property type="project" value="UniProtKB-KW"/>
</dbReference>
<dbReference type="InterPro" id="IPR000847">
    <property type="entry name" value="LysR_HTH_N"/>
</dbReference>
<dbReference type="CDD" id="cd05466">
    <property type="entry name" value="PBP2_LTTR_substrate"/>
    <property type="match status" value="1"/>
</dbReference>
<sequence>MYVIDLRQLELKHLVALDAVAAEGTFARAADRLGYTQSAVSQQIAALERLLGVPVFDRPGGPRPVVLTPLGAELLERSRELLARVDAMSLELDLFRTGSAGKLSIGTFQSASAMLLPKIVARMRQQFPSIEMHVIESDDEEVLIKALSTGEVEVSFLVGEAPSAAESVHLFDDPFVLVARPDQFPEGPVRPEQFADEPMIGQHPNACQLAGEAGLRAAGITPNYVYRTNDNSTVTAMVRAGMGVAVMPFLCVEPEDPRVALHNIEPPIPERSIVLAWRQNRTRSPAAARFVELATEISRDLSGQRRAIA</sequence>
<dbReference type="InterPro" id="IPR050950">
    <property type="entry name" value="HTH-type_LysR_regulators"/>
</dbReference>
<dbReference type="Gene3D" id="1.10.10.10">
    <property type="entry name" value="Winged helix-like DNA-binding domain superfamily/Winged helix DNA-binding domain"/>
    <property type="match status" value="1"/>
</dbReference>
<evidence type="ECO:0000313" key="6">
    <source>
        <dbReference type="EMBL" id="TDT14869.1"/>
    </source>
</evidence>
<reference evidence="6 7" key="1">
    <citation type="submission" date="2019-03" db="EMBL/GenBank/DDBJ databases">
        <title>Sequencing the genomes of 1000 actinobacteria strains.</title>
        <authorList>
            <person name="Klenk H.-P."/>
        </authorList>
    </citation>
    <scope>NUCLEOTIDE SEQUENCE [LARGE SCALE GENOMIC DNA]</scope>
    <source>
        <strain evidence="6 7">DSM 18936</strain>
    </source>
</reference>
<dbReference type="Pfam" id="PF00126">
    <property type="entry name" value="HTH_1"/>
    <property type="match status" value="1"/>
</dbReference>
<name>A0A4R7HWK9_9ACTN</name>
<organism evidence="6 7">
    <name type="scientific">Ilumatobacter fluminis</name>
    <dbReference type="NCBI Taxonomy" id="467091"/>
    <lineage>
        <taxon>Bacteria</taxon>
        <taxon>Bacillati</taxon>
        <taxon>Actinomycetota</taxon>
        <taxon>Acidimicrobiia</taxon>
        <taxon>Acidimicrobiales</taxon>
        <taxon>Ilumatobacteraceae</taxon>
        <taxon>Ilumatobacter</taxon>
    </lineage>
</organism>
<dbReference type="PRINTS" id="PR00039">
    <property type="entry name" value="HTHLYSR"/>
</dbReference>
<dbReference type="EMBL" id="SOAU01000001">
    <property type="protein sequence ID" value="TDT14869.1"/>
    <property type="molecule type" value="Genomic_DNA"/>
</dbReference>
<dbReference type="SUPFAM" id="SSF46785">
    <property type="entry name" value="Winged helix' DNA-binding domain"/>
    <property type="match status" value="1"/>
</dbReference>